<sequence length="214" mass="24589">MNKIVFKKKMRSFISICLLFFVLFPAAAQEQAPLDDLNQFVIENLQFPKGELSDGNKGRMILSLKINNEGLPDSVFVSQASTETFNAECMRVMELIIQNWRPSFLDDRAAGEEYLLVFSFSAQMGNSGFSDKYAQLERLIKKEKYEKAMALIDQKIEENPFYSDDYLTRSEIHRQMGNNEESQRDYMTARQLKKKILVNAEVTAFGMPRPPSSP</sequence>
<proteinExistence type="predicted"/>
<feature type="chain" id="PRO_5020501631" description="TonB C-terminal domain-containing protein" evidence="1">
    <location>
        <begin position="29"/>
        <end position="214"/>
    </location>
</feature>
<dbReference type="AlphaFoldDB" id="A0A4R5V1A5"/>
<dbReference type="EMBL" id="SMUW01000032">
    <property type="protein sequence ID" value="TDK45533.1"/>
    <property type="molecule type" value="Genomic_DNA"/>
</dbReference>
<dbReference type="Gene3D" id="3.30.1150.10">
    <property type="match status" value="1"/>
</dbReference>
<keyword evidence="1" id="KW-0732">Signal</keyword>
<keyword evidence="3" id="KW-1185">Reference proteome</keyword>
<gene>
    <name evidence="2" type="ORF">E1898_08545</name>
</gene>
<reference evidence="2 3" key="1">
    <citation type="submission" date="2019-03" db="EMBL/GenBank/DDBJ databases">
        <title>Algoriphagus aquimaris sp. nov., isolated form marine sediment in Pohang, Korea.</title>
        <authorList>
            <person name="Kim J."/>
            <person name="Yoon S.-H."/>
            <person name="Lee S.-S."/>
        </authorList>
    </citation>
    <scope>NUCLEOTIDE SEQUENCE [LARGE SCALE GENOMIC DNA]</scope>
    <source>
        <strain evidence="2 3">F21</strain>
    </source>
</reference>
<comment type="caution">
    <text evidence="2">The sequence shown here is derived from an EMBL/GenBank/DDBJ whole genome shotgun (WGS) entry which is preliminary data.</text>
</comment>
<protein>
    <recommendedName>
        <fullName evidence="4">TonB C-terminal domain-containing protein</fullName>
    </recommendedName>
</protein>
<evidence type="ECO:0000313" key="2">
    <source>
        <dbReference type="EMBL" id="TDK45533.1"/>
    </source>
</evidence>
<dbReference type="RefSeq" id="WP_133390574.1">
    <property type="nucleotide sequence ID" value="NZ_SMUW01000032.1"/>
</dbReference>
<dbReference type="Proteomes" id="UP000295438">
    <property type="component" value="Unassembled WGS sequence"/>
</dbReference>
<dbReference type="SUPFAM" id="SSF48452">
    <property type="entry name" value="TPR-like"/>
    <property type="match status" value="1"/>
</dbReference>
<organism evidence="2 3">
    <name type="scientific">Algoriphagus formosus</name>
    <dbReference type="NCBI Taxonomy" id="2007308"/>
    <lineage>
        <taxon>Bacteria</taxon>
        <taxon>Pseudomonadati</taxon>
        <taxon>Bacteroidota</taxon>
        <taxon>Cytophagia</taxon>
        <taxon>Cytophagales</taxon>
        <taxon>Cyclobacteriaceae</taxon>
        <taxon>Algoriphagus</taxon>
    </lineage>
</organism>
<evidence type="ECO:0000313" key="3">
    <source>
        <dbReference type="Proteomes" id="UP000295438"/>
    </source>
</evidence>
<name>A0A4R5V1A5_9BACT</name>
<evidence type="ECO:0008006" key="4">
    <source>
        <dbReference type="Google" id="ProtNLM"/>
    </source>
</evidence>
<accession>A0A4R5V1A5</accession>
<evidence type="ECO:0000256" key="1">
    <source>
        <dbReference type="SAM" id="SignalP"/>
    </source>
</evidence>
<feature type="signal peptide" evidence="1">
    <location>
        <begin position="1"/>
        <end position="28"/>
    </location>
</feature>
<dbReference type="Gene3D" id="1.25.40.10">
    <property type="entry name" value="Tetratricopeptide repeat domain"/>
    <property type="match status" value="1"/>
</dbReference>
<dbReference type="InterPro" id="IPR011990">
    <property type="entry name" value="TPR-like_helical_dom_sf"/>
</dbReference>